<name>A0A183J8X5_9BILA</name>
<dbReference type="WBParaSite" id="SBAD_0001272901-mRNA-1">
    <property type="protein sequence ID" value="SBAD_0001272901-mRNA-1"/>
    <property type="gene ID" value="SBAD_0001272901"/>
</dbReference>
<protein>
    <submittedName>
        <fullName evidence="4">Integrase_H2C2 domain-containing protein</fullName>
    </submittedName>
</protein>
<evidence type="ECO:0000313" key="3">
    <source>
        <dbReference type="Proteomes" id="UP000270296"/>
    </source>
</evidence>
<gene>
    <name evidence="2" type="ORF">SBAD_LOCUS12323</name>
</gene>
<reference evidence="4" key="1">
    <citation type="submission" date="2016-06" db="UniProtKB">
        <authorList>
            <consortium name="WormBaseParasite"/>
        </authorList>
    </citation>
    <scope>IDENTIFICATION</scope>
</reference>
<feature type="region of interest" description="Disordered" evidence="1">
    <location>
        <begin position="406"/>
        <end position="430"/>
    </location>
</feature>
<dbReference type="AlphaFoldDB" id="A0A183J8X5"/>
<keyword evidence="3" id="KW-1185">Reference proteome</keyword>
<feature type="compositionally biased region" description="Pro residues" evidence="1">
    <location>
        <begin position="188"/>
        <end position="202"/>
    </location>
</feature>
<reference evidence="2 3" key="2">
    <citation type="submission" date="2018-11" db="EMBL/GenBank/DDBJ databases">
        <authorList>
            <consortium name="Pathogen Informatics"/>
        </authorList>
    </citation>
    <scope>NUCLEOTIDE SEQUENCE [LARGE SCALE GENOMIC DNA]</scope>
</reference>
<evidence type="ECO:0000313" key="4">
    <source>
        <dbReference type="WBParaSite" id="SBAD_0001272901-mRNA-1"/>
    </source>
</evidence>
<evidence type="ECO:0000256" key="1">
    <source>
        <dbReference type="SAM" id="MobiDB-lite"/>
    </source>
</evidence>
<feature type="region of interest" description="Disordered" evidence="1">
    <location>
        <begin position="183"/>
        <end position="229"/>
    </location>
</feature>
<accession>A0A183J8X5</accession>
<sequence length="485" mass="54538">MVSAGALEDEQLACVGRRPRCSAGSEAELKGKTEAMQRVSELRHSFTQQLSLIESGKDLRSSFLTRSKYESLVADLKRIRHEGKYRRIDYNRQRRFQLDYVDGKDVLVDPRKGLMYVVDDQLFDVFHDTHMRLGHVGRYAMLKHLRKQYVNINKKALCYYLSMCEQCHGGSGNGKPNMAVETMLSPAVPSPPSLPPADPVPESPRSNRSFNGRGPGSTIATMSPSRHRGSGASLAIVNVVDFVRVGSDFRFIVIYQDKTSGFCMLRPAKAADEQVAHVLLAIMCTVGPPAVIRFHCSTKLDARITRTIRNTVPSIQVKCSKATGSRLPVGQLHLITSIQSKLDMWLQRNPGADWTTALKFVQLFVNTNFGRSTTKRRCEAIMRNMLSSKRATKELLCQLLPESEVKKTKRRGTKTKRPRPSQSPHHNKFDIKAHKRNLLDVIESLTLEKMRNAERLTLPDSCEVVVQFATFLSSAYSKQTCRSAL</sequence>
<feature type="compositionally biased region" description="Basic residues" evidence="1">
    <location>
        <begin position="407"/>
        <end position="419"/>
    </location>
</feature>
<dbReference type="EMBL" id="UZAM01017470">
    <property type="protein sequence ID" value="VDP47341.1"/>
    <property type="molecule type" value="Genomic_DNA"/>
</dbReference>
<organism evidence="4">
    <name type="scientific">Soboliphyme baturini</name>
    <dbReference type="NCBI Taxonomy" id="241478"/>
    <lineage>
        <taxon>Eukaryota</taxon>
        <taxon>Metazoa</taxon>
        <taxon>Ecdysozoa</taxon>
        <taxon>Nematoda</taxon>
        <taxon>Enoplea</taxon>
        <taxon>Dorylaimia</taxon>
        <taxon>Dioctophymatida</taxon>
        <taxon>Dioctophymatoidea</taxon>
        <taxon>Soboliphymatidae</taxon>
        <taxon>Soboliphyme</taxon>
    </lineage>
</organism>
<evidence type="ECO:0000313" key="2">
    <source>
        <dbReference type="EMBL" id="VDP47341.1"/>
    </source>
</evidence>
<dbReference type="OrthoDB" id="10038074at2759"/>
<dbReference type="Proteomes" id="UP000270296">
    <property type="component" value="Unassembled WGS sequence"/>
</dbReference>
<proteinExistence type="predicted"/>